<feature type="coiled-coil region" evidence="7">
    <location>
        <begin position="1088"/>
        <end position="1115"/>
    </location>
</feature>
<dbReference type="InterPro" id="IPR026003">
    <property type="entry name" value="Cohesin_HEAT"/>
</dbReference>
<dbReference type="GO" id="GO:1990414">
    <property type="term" value="P:replication-born double-strand break repair via sister chromatid exchange"/>
    <property type="evidence" value="ECO:0007669"/>
    <property type="project" value="TreeGrafter"/>
</dbReference>
<keyword evidence="5 6" id="KW-0131">Cell cycle</keyword>
<dbReference type="GO" id="GO:0034087">
    <property type="term" value="P:establishment of mitotic sister chromatid cohesion"/>
    <property type="evidence" value="ECO:0007669"/>
    <property type="project" value="TreeGrafter"/>
</dbReference>
<dbReference type="InterPro" id="IPR011989">
    <property type="entry name" value="ARM-like"/>
</dbReference>
<comment type="subcellular location">
    <subcellularLocation>
        <location evidence="1 6">Nucleus</location>
    </subcellularLocation>
</comment>
<keyword evidence="7" id="KW-0175">Coiled coil</keyword>
<dbReference type="GO" id="GO:0090694">
    <property type="term" value="C:Scc2-Scc4 cohesin loading complex"/>
    <property type="evidence" value="ECO:0007669"/>
    <property type="project" value="TreeGrafter"/>
</dbReference>
<feature type="region of interest" description="Disordered" evidence="8">
    <location>
        <begin position="84"/>
        <end position="113"/>
    </location>
</feature>
<dbReference type="OrthoDB" id="418242at2759"/>
<dbReference type="InterPro" id="IPR033031">
    <property type="entry name" value="Scc2/Nipped-B"/>
</dbReference>
<protein>
    <recommendedName>
        <fullName evidence="6">Sister chromatid cohesion protein</fullName>
    </recommendedName>
</protein>
<dbReference type="Pfam" id="PF12830">
    <property type="entry name" value="Nipped-B_C"/>
    <property type="match status" value="1"/>
</dbReference>
<dbReference type="EMBL" id="JNBR01000098">
    <property type="protein sequence ID" value="OQR97721.1"/>
    <property type="molecule type" value="Genomic_DNA"/>
</dbReference>
<evidence type="ECO:0000256" key="3">
    <source>
        <dbReference type="ARBA" id="ARBA00022737"/>
    </source>
</evidence>
<dbReference type="GO" id="GO:0140588">
    <property type="term" value="P:chromatin looping"/>
    <property type="evidence" value="ECO:0007669"/>
    <property type="project" value="InterPro"/>
</dbReference>
<dbReference type="GO" id="GO:0071169">
    <property type="term" value="P:establishment of protein localization to chromatin"/>
    <property type="evidence" value="ECO:0007669"/>
    <property type="project" value="TreeGrafter"/>
</dbReference>
<dbReference type="CDD" id="cd23958">
    <property type="entry name" value="SCC2"/>
    <property type="match status" value="1"/>
</dbReference>
<dbReference type="PANTHER" id="PTHR21704">
    <property type="entry name" value="NIPPED-B-LIKE PROTEIN DELANGIN SCC2-RELATED"/>
    <property type="match status" value="1"/>
</dbReference>
<evidence type="ECO:0000256" key="8">
    <source>
        <dbReference type="SAM" id="MobiDB-lite"/>
    </source>
</evidence>
<dbReference type="Proteomes" id="UP000243579">
    <property type="component" value="Unassembled WGS sequence"/>
</dbReference>
<comment type="similarity">
    <text evidence="2 6">Belongs to the SCC2/Nipped-B family.</text>
</comment>
<evidence type="ECO:0000256" key="5">
    <source>
        <dbReference type="ARBA" id="ARBA00023306"/>
    </source>
</evidence>
<organism evidence="10 11">
    <name type="scientific">Achlya hypogyna</name>
    <name type="common">Oomycete</name>
    <name type="synonym">Protoachlya hypogyna</name>
    <dbReference type="NCBI Taxonomy" id="1202772"/>
    <lineage>
        <taxon>Eukaryota</taxon>
        <taxon>Sar</taxon>
        <taxon>Stramenopiles</taxon>
        <taxon>Oomycota</taxon>
        <taxon>Saprolegniomycetes</taxon>
        <taxon>Saprolegniales</taxon>
        <taxon>Achlyaceae</taxon>
        <taxon>Achlya</taxon>
    </lineage>
</organism>
<feature type="domain" description="Sister chromatid cohesion C-terminal" evidence="9">
    <location>
        <begin position="1128"/>
        <end position="1315"/>
    </location>
</feature>
<dbReference type="InterPro" id="IPR024986">
    <property type="entry name" value="Nipped-B_C"/>
</dbReference>
<dbReference type="STRING" id="1202772.A0A1V9ZIJ0"/>
<evidence type="ECO:0000256" key="1">
    <source>
        <dbReference type="ARBA" id="ARBA00004123"/>
    </source>
</evidence>
<dbReference type="PANTHER" id="PTHR21704:SF18">
    <property type="entry name" value="NIPPED-B-LIKE PROTEIN"/>
    <property type="match status" value="1"/>
</dbReference>
<evidence type="ECO:0000256" key="4">
    <source>
        <dbReference type="ARBA" id="ARBA00023242"/>
    </source>
</evidence>
<evidence type="ECO:0000256" key="6">
    <source>
        <dbReference type="RuleBase" id="RU364107"/>
    </source>
</evidence>
<evidence type="ECO:0000313" key="11">
    <source>
        <dbReference type="Proteomes" id="UP000243579"/>
    </source>
</evidence>
<gene>
    <name evidence="10" type="ORF">ACHHYP_10082</name>
</gene>
<evidence type="ECO:0000256" key="2">
    <source>
        <dbReference type="ARBA" id="ARBA00009252"/>
    </source>
</evidence>
<dbReference type="InterPro" id="IPR016024">
    <property type="entry name" value="ARM-type_fold"/>
</dbReference>
<dbReference type="GO" id="GO:0010468">
    <property type="term" value="P:regulation of gene expression"/>
    <property type="evidence" value="ECO:0007669"/>
    <property type="project" value="InterPro"/>
</dbReference>
<keyword evidence="4 6" id="KW-0539">Nucleus</keyword>
<evidence type="ECO:0000259" key="9">
    <source>
        <dbReference type="Pfam" id="PF12830"/>
    </source>
</evidence>
<sequence>MSRSFPLPMRTTSTPAWRMRTRSMVSIDPAAVDMAALRTLVGAVPHALLPAERSTPPSSMDTKEPSMSPLLHAVVTGDVLALTTRETKKRKTVMDDGRKGKRPPRKNSDPSMLVTQEEKLASSIAKHSEALGEWIQDLTNHRNVHRGTKKIRQMLHVMHKSSKLVIARLPVELVQSLMALLDVQITEARSVDLFVQDRGAEEMHLLETVITALDAATCMLFVMTAPDVDRRLLSEEHIEHCALLVKHVLQRLLYPALDAVTYTVVAGEKEKASKAEKDKAHGALKKKMEKVGLVDVVHAFLDSLQELIGCLKLQDSWILQLSSVLMSAFAMDNQQASISTVQLGALRMLRAIFVHYPAHRTLLLEEVFLILVKLSTSKRNLRTYKVDEDYVQVIVVLLATLVQSCIVLSLDQVQETARAVVQLLLLKCLKKDDEVDARLHFEHFVEDVLVLLTSPDWPVAEVLTEALIAGLTGLLVGQRAKPETQATVLALHLLGKIATTLKTITVTAQASETQLLHALEDNHATTASELLIMYAHQKSAHISEDAQAFHLSRIDEGNCTATSHEMNRDDARSVMGYFLSKRTLCGLFDGIFVHILGFLSRGQSTLRTRVLRSIVGVIDADPSLMTSDALHKAITSCLLDESNAVRQAAVDLVGNYVDDQPSLFPQYSEMLIDRIRDKGISVRKCVLKIFRHYIAHAFDVTNATVSACLRTLIERLADPSEDEQIKDAIVETLQEVWFDDDLTALQARDSHGEIIPSSVRKLKSKRSSNYGTYRVLSIMEVVHRVSKSDWFVELIQRLLACSRADTEEYCQAIVTELLDLLLQLEEGKVLPHLSFRDPEIQFVATLKTLHVFCMAMPSLLVPYKDTLVVYLKRDDRLSAGAHVQVFILAIKMIALVYPAMDKPVESWTMALEEDLKALVLHAPPSVVKPSVECLAVLALGGSESRVPHVLFDLLQQFYKYLVKIEPILRSAVPSISAEMQTRLQRALYVTGLICGQLDWGLYDTDNKLGAGSVQTLLMVLELVYGVYHRFTLLPDSLVTFTSPFRVKTLQGLGFMFHQHPRLFLQAHEHQILSTALLNSLPEVRLQMAVSLTELLQAEEARLEKSQAAKKQNKQQVQGDQRGDTSLIGSIMQAQLSNVLTLAVQKEAAIRFQAVTCIGLLVTQGVTNPLECFATLVALEADQVPQIRSAAHEHVLDALPKCVHSCVPAAVDGIFKSFQLQRRAFGRWTVHDKAKSCLLGRMYSACMAPQRSRRNSFFNMLLGLFREKGQVFQLMADGSLPRSDGLSYLSYVAAVIAALPYAHEDEPLYLIHAVNRDVSLHLETVRLQVKKAFPKIDFEHKWPLGGKTERPQSLEVTSCLAFALALLLRLKIHLKHTYQLEDDKCQTYQPSHSTKAQDTAVSTALVGTVDLDVPADAMEYALGWKSFQYLWPIVQEDQEQMDFDATGAKAKKPRRPSSATKKAKSDAPRKSKGAKAQSPDAESHVI</sequence>
<reference evidence="10 11" key="1">
    <citation type="journal article" date="2014" name="Genome Biol. Evol.">
        <title>The secreted proteins of Achlya hypogyna and Thraustotheca clavata identify the ancestral oomycete secretome and reveal gene acquisitions by horizontal gene transfer.</title>
        <authorList>
            <person name="Misner I."/>
            <person name="Blouin N."/>
            <person name="Leonard G."/>
            <person name="Richards T.A."/>
            <person name="Lane C.E."/>
        </authorList>
    </citation>
    <scope>NUCLEOTIDE SEQUENCE [LARGE SCALE GENOMIC DNA]</scope>
    <source>
        <strain evidence="10 11">ATCC 48635</strain>
    </source>
</reference>
<dbReference type="Gene3D" id="1.25.10.10">
    <property type="entry name" value="Leucine-rich Repeat Variant"/>
    <property type="match status" value="1"/>
</dbReference>
<keyword evidence="3 6" id="KW-0677">Repeat</keyword>
<dbReference type="GO" id="GO:0003682">
    <property type="term" value="F:chromatin binding"/>
    <property type="evidence" value="ECO:0007669"/>
    <property type="project" value="TreeGrafter"/>
</dbReference>
<dbReference type="Pfam" id="PF12765">
    <property type="entry name" value="Cohesin_HEAT"/>
    <property type="match status" value="1"/>
</dbReference>
<dbReference type="GO" id="GO:0061775">
    <property type="term" value="F:cohesin loader activity"/>
    <property type="evidence" value="ECO:0007669"/>
    <property type="project" value="InterPro"/>
</dbReference>
<name>A0A1V9ZIJ0_ACHHY</name>
<keyword evidence="11" id="KW-1185">Reference proteome</keyword>
<feature type="region of interest" description="Disordered" evidence="8">
    <location>
        <begin position="1441"/>
        <end position="1485"/>
    </location>
</feature>
<comment type="caution">
    <text evidence="10">The sequence shown here is derived from an EMBL/GenBank/DDBJ whole genome shotgun (WGS) entry which is preliminary data.</text>
</comment>
<evidence type="ECO:0000256" key="7">
    <source>
        <dbReference type="SAM" id="Coils"/>
    </source>
</evidence>
<dbReference type="SUPFAM" id="SSF48371">
    <property type="entry name" value="ARM repeat"/>
    <property type="match status" value="1"/>
</dbReference>
<evidence type="ECO:0000313" key="10">
    <source>
        <dbReference type="EMBL" id="OQR97721.1"/>
    </source>
</evidence>
<proteinExistence type="inferred from homology"/>
<accession>A0A1V9ZIJ0</accession>